<dbReference type="InterPro" id="IPR001322">
    <property type="entry name" value="Lamin_tail_dom"/>
</dbReference>
<dbReference type="SUPFAM" id="SSF74853">
    <property type="entry name" value="Lamin A/C globular tail domain"/>
    <property type="match status" value="1"/>
</dbReference>
<organism evidence="3 6">
    <name type="scientific">Erinaceus europaeus</name>
    <name type="common">Western European hedgehog</name>
    <dbReference type="NCBI Taxonomy" id="9365"/>
    <lineage>
        <taxon>Eukaryota</taxon>
        <taxon>Metazoa</taxon>
        <taxon>Chordata</taxon>
        <taxon>Craniata</taxon>
        <taxon>Vertebrata</taxon>
        <taxon>Euteleostomi</taxon>
        <taxon>Mammalia</taxon>
        <taxon>Eutheria</taxon>
        <taxon>Laurasiatheria</taxon>
        <taxon>Eulipotyphla</taxon>
        <taxon>Erinaceidae</taxon>
        <taxon>Erinaceinae</taxon>
        <taxon>Erinaceus</taxon>
    </lineage>
</organism>
<dbReference type="InterPro" id="IPR036415">
    <property type="entry name" value="Lamin_tail_dom_sf"/>
</dbReference>
<dbReference type="RefSeq" id="XP_060050525.1">
    <property type="nucleotide sequence ID" value="XM_060194542.1"/>
</dbReference>
<gene>
    <name evidence="4 5 6 7" type="primary">LMNTD1</name>
</gene>
<dbReference type="Pfam" id="PF00932">
    <property type="entry name" value="LTD"/>
    <property type="match status" value="1"/>
</dbReference>
<dbReference type="GeneID" id="132539425"/>
<evidence type="ECO:0000313" key="4">
    <source>
        <dbReference type="RefSeq" id="XP_060050525.1"/>
    </source>
</evidence>
<dbReference type="RefSeq" id="XP_060050527.1">
    <property type="nucleotide sequence ID" value="XM_060194544.1"/>
</dbReference>
<dbReference type="PANTHER" id="PTHR47012:SF1">
    <property type="entry name" value="LAMIN TAIL DOMAIN-CONTAINING PROTEIN 1"/>
    <property type="match status" value="1"/>
</dbReference>
<name>A0ABM3XNX5_ERIEU</name>
<dbReference type="Gene3D" id="2.60.40.1260">
    <property type="entry name" value="Lamin Tail domain"/>
    <property type="match status" value="1"/>
</dbReference>
<dbReference type="PROSITE" id="PS51841">
    <property type="entry name" value="LTD"/>
    <property type="match status" value="1"/>
</dbReference>
<dbReference type="PANTHER" id="PTHR47012">
    <property type="entry name" value="LAMIN TAIL DOMAIN-CONTAINING PROTEIN 1"/>
    <property type="match status" value="1"/>
</dbReference>
<evidence type="ECO:0000313" key="5">
    <source>
        <dbReference type="RefSeq" id="XP_060050526.1"/>
    </source>
</evidence>
<feature type="compositionally biased region" description="Basic and acidic residues" evidence="1">
    <location>
        <begin position="334"/>
        <end position="356"/>
    </location>
</feature>
<reference evidence="4 5" key="1">
    <citation type="submission" date="2025-05" db="UniProtKB">
        <authorList>
            <consortium name="RefSeq"/>
        </authorList>
    </citation>
    <scope>IDENTIFICATION</scope>
</reference>
<proteinExistence type="predicted"/>
<accession>A0ABM3XNX5</accession>
<dbReference type="Proteomes" id="UP001652624">
    <property type="component" value="Chromosome 7"/>
</dbReference>
<keyword evidence="3" id="KW-1185">Reference proteome</keyword>
<dbReference type="RefSeq" id="XP_060050526.1">
    <property type="nucleotide sequence ID" value="XM_060194543.1"/>
</dbReference>
<evidence type="ECO:0000259" key="2">
    <source>
        <dbReference type="PROSITE" id="PS51841"/>
    </source>
</evidence>
<protein>
    <submittedName>
        <fullName evidence="4 5">Lamin tail domain-containing protein 1</fullName>
    </submittedName>
</protein>
<dbReference type="RefSeq" id="XP_060050528.1">
    <property type="nucleotide sequence ID" value="XM_060194545.1"/>
</dbReference>
<evidence type="ECO:0000313" key="6">
    <source>
        <dbReference type="RefSeq" id="XP_060050527.1"/>
    </source>
</evidence>
<dbReference type="InterPro" id="IPR042840">
    <property type="entry name" value="LMNTD1"/>
</dbReference>
<feature type="domain" description="LTD" evidence="2">
    <location>
        <begin position="172"/>
        <end position="290"/>
    </location>
</feature>
<evidence type="ECO:0000313" key="3">
    <source>
        <dbReference type="Proteomes" id="UP001652624"/>
    </source>
</evidence>
<feature type="region of interest" description="Disordered" evidence="1">
    <location>
        <begin position="331"/>
        <end position="356"/>
    </location>
</feature>
<sequence length="394" mass="43967">MPHTANVNNLVATKSVPSCLQVEVYDLEKNLEVEAQGEDFHAQVPGAQRSFVHFFPEIADSSSTTLPLSLSVSELPCYYHQSVSLLSGLTVSTSGSKDFKSIVASRTLSETSQKNVDSTIQKKPSVLFHQKPAVIGEGEDYFLTLFGPSKSLSTNSIHAEKTWKHFSMILEDVGQSRYSAVGDIRISKLNAKGLFVKLINSSLDKELEIGNHILQQKMDGQTVCCYQFLPNIIMQAKSTVTVWAAASERRDNPPSDFLWKEQDKFCTSPNCATILCKPNGEAIAWYTPIHWKQAWEKLETDIEFNRRSIVSPTTKKHMLPWPTAATTAFEDDQDHSKDNYSRHHSEPGHASLKREKGVPVMLFPSQSPWCRSPSVPAHPYCSLIDPHASSKMGR</sequence>
<evidence type="ECO:0000313" key="7">
    <source>
        <dbReference type="RefSeq" id="XP_060050528.1"/>
    </source>
</evidence>
<evidence type="ECO:0000256" key="1">
    <source>
        <dbReference type="SAM" id="MobiDB-lite"/>
    </source>
</evidence>